<evidence type="ECO:0000313" key="1">
    <source>
        <dbReference type="EMBL" id="KAJ1950059.1"/>
    </source>
</evidence>
<evidence type="ECO:0000313" key="2">
    <source>
        <dbReference type="Proteomes" id="UP001150603"/>
    </source>
</evidence>
<proteinExistence type="predicted"/>
<name>A0ACC1JFL4_9FUNG</name>
<reference evidence="1" key="1">
    <citation type="submission" date="2022-07" db="EMBL/GenBank/DDBJ databases">
        <title>Phylogenomic reconstructions and comparative analyses of Kickxellomycotina fungi.</title>
        <authorList>
            <person name="Reynolds N.K."/>
            <person name="Stajich J.E."/>
            <person name="Barry K."/>
            <person name="Grigoriev I.V."/>
            <person name="Crous P."/>
            <person name="Smith M.E."/>
        </authorList>
    </citation>
    <scope>NUCLEOTIDE SEQUENCE</scope>
    <source>
        <strain evidence="1">NRRL 5244</strain>
    </source>
</reference>
<organism evidence="1 2">
    <name type="scientific">Linderina macrospora</name>
    <dbReference type="NCBI Taxonomy" id="4868"/>
    <lineage>
        <taxon>Eukaryota</taxon>
        <taxon>Fungi</taxon>
        <taxon>Fungi incertae sedis</taxon>
        <taxon>Zoopagomycota</taxon>
        <taxon>Kickxellomycotina</taxon>
        <taxon>Kickxellomycetes</taxon>
        <taxon>Kickxellales</taxon>
        <taxon>Kickxellaceae</taxon>
        <taxon>Linderina</taxon>
    </lineage>
</organism>
<keyword evidence="2" id="KW-1185">Reference proteome</keyword>
<comment type="caution">
    <text evidence="1">The sequence shown here is derived from an EMBL/GenBank/DDBJ whole genome shotgun (WGS) entry which is preliminary data.</text>
</comment>
<gene>
    <name evidence="1" type="primary">UTP22</name>
    <name evidence="1" type="ORF">FBU59_000855</name>
</gene>
<accession>A0ACC1JFL4</accession>
<protein>
    <submittedName>
        <fullName evidence="1">U3 snoRNP protein</fullName>
    </submittedName>
</protein>
<sequence length="1318" mass="145613">MAPAGKRKTPSFKVADKRDGKKVAKRAQVEESESEEDRFVMSEDDSEGSEAEEEQEEQEEEEDDLSAENSGRQTTKQESHSKDKATKVTGAEVLALNEASLLFKTNLFKLQIQELLKESSVHANSKATRALDAALRQIRDVVTSMDAVKEQSVDAAVNYVYNQSKRVTDDKRGIDVPFPDPAPAVGMSLTLEFQPPTVVNVVGSYALGMVAKTHQGFNVDMVVQMPSELLQERDHLNFRYVYKRAYYVAMLMIGIKQSALGELFEITLGRLRDDVRLPVVELRAKKDVKQIGKLGCVIRVIPTFGHDAMPLKRLMPDRNHVRPGYLTGTPDESDKDLPATPQYNATVLGDALMVTHMKYLHETTSMCPEFAQAAALLRIWISQRNLVGRKIGDQELCGSARINGFVLTMLLAFLVRGVQSGGRSGPKLAGTMSAYQLFKGTIEYLAAHDFSETPVQFGTDADLSVFAEHYAGVFVDPTSSLNLLAGVQAWELEELRLAARRTAFDLNNNGADRFGIVFLSPALCDVAGRYDHVFRLTVNLSKFLSPKHGAQMDGCKRLNDIEWGSPVAAVQQRLASFLGTALAKQARVVAVLPTGGSAFGEGTKAMRTHTFFIGVIADATEARRLVDLGPSPDAQADEAARFRAYWGERAELRRFRDGSIRLATVWGESGMPFEKRAQVLPRMIAYLLRRHFAVRSVPSELLQAEDLAVVDKNRPKNAHTSDNGETAELFSISTSMGRFAQSIDDNGVGTFEEAATAFDELQKEVKEIEDQLPLRVLQLHAVSPGLRYASVVPPKRVDDDDSFIEPQHVLVEFESSSKWPDDITALHKVKAAFLMRLNECYTGKYPEIETHVGNRFFGYGSKDGLVSGMADLKVGDQDNMDYETDNFLDIRHSSGITFRLSVLCEREGEMVAKIAGEMRSAKLTARADALELAHRRWERNNVWRAKHHKRILDLSQRHHPAMSMTMRLLKRWLARHMLLGQTVGMPEEVAELVAAHVFTDVSDGLAAPGTGYTGFVRCLRVLGGWAWKDDLFTVDFAADNRDGAGDDDEDDDDEEAVAMKTLAQGVWVAKGMDADTMGELQSMFEAKKFKGGWRVATEDDPAGMWWGQGTAMLSRRIATLAKASLQCVRESLATGNGAKLDMVFTTPLSDYDFVIKLDKDVVCRRYEQPPKLRSAEDAQGEDAGDAAQPEVFKNLLPTVQQPVGARPRAGVHANPFNQPGMVGFDPVGLYVRDLVNVYHRSALFFHDVYGGHIIAGLWNPAVAAQSAHLNPRAHANVMPGDSKAAKTQALVGFNKDAVVAEIIRLGEGLVADFVLQQD</sequence>
<dbReference type="Proteomes" id="UP001150603">
    <property type="component" value="Unassembled WGS sequence"/>
</dbReference>
<dbReference type="EMBL" id="JANBPW010000295">
    <property type="protein sequence ID" value="KAJ1950059.1"/>
    <property type="molecule type" value="Genomic_DNA"/>
</dbReference>